<name>A0A0F9WA23_9MICR</name>
<protein>
    <submittedName>
        <fullName evidence="1">Uncharacterized protein</fullName>
    </submittedName>
</protein>
<evidence type="ECO:0000313" key="1">
    <source>
        <dbReference type="EMBL" id="KKO73805.1"/>
    </source>
</evidence>
<dbReference type="AlphaFoldDB" id="A0A0F9WA23"/>
<evidence type="ECO:0000313" key="2">
    <source>
        <dbReference type="Proteomes" id="UP000034350"/>
    </source>
</evidence>
<accession>A0A0F9WA23</accession>
<dbReference type="Proteomes" id="UP000034350">
    <property type="component" value="Unassembled WGS sequence"/>
</dbReference>
<comment type="caution">
    <text evidence="1">The sequence shown here is derived from an EMBL/GenBank/DDBJ whole genome shotgun (WGS) entry which is preliminary data.</text>
</comment>
<proteinExistence type="predicted"/>
<reference evidence="1 2" key="1">
    <citation type="journal article" date="2015" name="Environ. Microbiol.">
        <title>Genome analyses suggest the presence of polyploidy and recent human-driven expansions in eight global populations of the honeybee pathogen Nosema ceranae.</title>
        <authorList>
            <person name="Pelin A."/>
            <person name="Selman M."/>
            <person name="Aris-Brosou S."/>
            <person name="Farinelli L."/>
            <person name="Corradi N."/>
        </authorList>
    </citation>
    <scope>NUCLEOTIDE SEQUENCE [LARGE SCALE GENOMIC DNA]</scope>
    <source>
        <strain evidence="1 2">PA08 1199</strain>
    </source>
</reference>
<dbReference type="VEuPathDB" id="MicrosporidiaDB:AAJ76_224000516"/>
<keyword evidence="2" id="KW-1185">Reference proteome</keyword>
<organism evidence="1 2">
    <name type="scientific">Vairimorpha ceranae</name>
    <dbReference type="NCBI Taxonomy" id="40302"/>
    <lineage>
        <taxon>Eukaryota</taxon>
        <taxon>Fungi</taxon>
        <taxon>Fungi incertae sedis</taxon>
        <taxon>Microsporidia</taxon>
        <taxon>Nosematidae</taxon>
        <taxon>Vairimorpha</taxon>
    </lineage>
</organism>
<sequence>MKNKNIPFNESIEYINRIYKFDSLSNILNHLINVKKKLKESKYPYVRNFINRLKGHSDAINLLDVLLFSMMYKVRITWKKEYCYLNIWFSLAVNDSSLNVNELVTDNFTIKMISEGNSRFNVEHLYNPIYQISKTFFYDTSFSSDNYLKKHPIGFVKKPRITNEKFASMALDSAVSLITTYDIDAIVGIVDKKSLCNSIRGSFNLNFTALKNAFTKLLLTKRYLFYHKNSVYNIKNCSFIYLGFFSLKLGDLNLFIISTKSDTTQDKYDKLYSIFKSFKSYDSTKVDDKRVFCAKQIVVNEPDKKITGIITEENIHCFFTYLYDSCKRKPIFFVEVLGNKSKTQSSHYLLLLKELQAQLCIENLPFLKIDLCIEKSSKEPFLTCASEVILNKLGYKFTHKILFSNLIGNCHHNNLTKKKEQYIYTNSFIDKINFYSSIEDITKKCRNNTFLPEVSMAFLDMSLLTVCSKKLNKVEKKRIDFRNMINNFSVVPISYRQEVRISPVFFLEIINTIDSSYLEAFNFIPVQRVNDILKSITTSYLIQFVPPKTDFDLFRFILYEFCYNNIFLKGEQDTRRR</sequence>
<dbReference type="VEuPathDB" id="MicrosporidiaDB:NCER_102350"/>
<dbReference type="VEuPathDB" id="MicrosporidiaDB:G9O61_00g008200"/>
<gene>
    <name evidence="1" type="ORF">AAJ76_224000516</name>
</gene>
<dbReference type="RefSeq" id="XP_024329547.1">
    <property type="nucleotide sequence ID" value="XM_024474661.1"/>
</dbReference>
<dbReference type="EMBL" id="JPQZ01000224">
    <property type="protein sequence ID" value="KKO73805.1"/>
    <property type="molecule type" value="Genomic_DNA"/>
</dbReference>
<dbReference type="GeneID" id="36319586"/>